<accession>A0ABS8Y7A6</accession>
<protein>
    <submittedName>
        <fullName evidence="1">Uncharacterized protein</fullName>
    </submittedName>
</protein>
<dbReference type="Proteomes" id="UP000823775">
    <property type="component" value="Unassembled WGS sequence"/>
</dbReference>
<proteinExistence type="predicted"/>
<organism evidence="1 2">
    <name type="scientific">Datura stramonium</name>
    <name type="common">Jimsonweed</name>
    <name type="synonym">Common thornapple</name>
    <dbReference type="NCBI Taxonomy" id="4076"/>
    <lineage>
        <taxon>Eukaryota</taxon>
        <taxon>Viridiplantae</taxon>
        <taxon>Streptophyta</taxon>
        <taxon>Embryophyta</taxon>
        <taxon>Tracheophyta</taxon>
        <taxon>Spermatophyta</taxon>
        <taxon>Magnoliopsida</taxon>
        <taxon>eudicotyledons</taxon>
        <taxon>Gunneridae</taxon>
        <taxon>Pentapetalae</taxon>
        <taxon>asterids</taxon>
        <taxon>lamiids</taxon>
        <taxon>Solanales</taxon>
        <taxon>Solanaceae</taxon>
        <taxon>Solanoideae</taxon>
        <taxon>Datureae</taxon>
        <taxon>Datura</taxon>
    </lineage>
</organism>
<keyword evidence="2" id="KW-1185">Reference proteome</keyword>
<name>A0ABS8Y7A6_DATST</name>
<gene>
    <name evidence="1" type="ORF">HAX54_008901</name>
</gene>
<comment type="caution">
    <text evidence="1">The sequence shown here is derived from an EMBL/GenBank/DDBJ whole genome shotgun (WGS) entry which is preliminary data.</text>
</comment>
<dbReference type="EMBL" id="JACEIK010147678">
    <property type="protein sequence ID" value="MCE5167540.1"/>
    <property type="molecule type" value="Genomic_DNA"/>
</dbReference>
<evidence type="ECO:0000313" key="2">
    <source>
        <dbReference type="Proteomes" id="UP000823775"/>
    </source>
</evidence>
<sequence>RLMGQIPIMSQQWEDRDEGERHGIYFEHTMQIETNVDAPTLVFDPSEAGLIVSDHLSQRVPFIADSR</sequence>
<feature type="non-terminal residue" evidence="1">
    <location>
        <position position="1"/>
    </location>
</feature>
<reference evidence="1 2" key="1">
    <citation type="journal article" date="2021" name="BMC Genomics">
        <title>Datura genome reveals duplications of psychoactive alkaloid biosynthetic genes and high mutation rate following tissue culture.</title>
        <authorList>
            <person name="Rajewski A."/>
            <person name="Carter-House D."/>
            <person name="Stajich J."/>
            <person name="Litt A."/>
        </authorList>
    </citation>
    <scope>NUCLEOTIDE SEQUENCE [LARGE SCALE GENOMIC DNA]</scope>
    <source>
        <strain evidence="1">AR-01</strain>
    </source>
</reference>
<evidence type="ECO:0000313" key="1">
    <source>
        <dbReference type="EMBL" id="MCE5167540.1"/>
    </source>
</evidence>